<reference evidence="2 3" key="1">
    <citation type="submission" date="2016-11" db="EMBL/GenBank/DDBJ databases">
        <authorList>
            <person name="Jaros S."/>
            <person name="Januszkiewicz K."/>
            <person name="Wedrychowicz H."/>
        </authorList>
    </citation>
    <scope>NUCLEOTIDE SEQUENCE [LARGE SCALE GENOMIC DNA]</scope>
    <source>
        <strain evidence="2 3">DSM 25479</strain>
    </source>
</reference>
<dbReference type="AlphaFoldDB" id="A0A1M6F035"/>
<feature type="region of interest" description="Disordered" evidence="1">
    <location>
        <begin position="20"/>
        <end position="50"/>
    </location>
</feature>
<evidence type="ECO:0000256" key="1">
    <source>
        <dbReference type="SAM" id="MobiDB-lite"/>
    </source>
</evidence>
<gene>
    <name evidence="2" type="ORF">SAMN05443429_10654</name>
</gene>
<sequence>MKKITAIALIGIALTGCKKDGQTASKETNKAGKASAEAPANTERTEEPAPEIAEVKPAISDSAGVYTQSYKLVPGQSYPLTTYTKNVQTLTAPDGKAVSGTSEATDEMSFRVNKFENNIYDITINLIGKKNSETANGQKISIDTNSPEPKDENLKLMWAVNKALAGNQLKMMMKPDGTVLSVSGFDNIYTKVESVIKKHLKSAEQQQNFMAGFKQSLSDRSLKEQLEKNLNVLPKKGAKIGESWTHTENASPDGSVKLTTTYTLKSVDDTRAILSVSGGIPKKSDKRSKDGMTHSISSEMSQSGTVIFDRNTGWVYNQNIAVKTSQSESISDGKQSQTIKNNAVTTVIVNPGNK</sequence>
<dbReference type="InterPro" id="IPR046230">
    <property type="entry name" value="DUF6263"/>
</dbReference>
<dbReference type="STRING" id="1118202.SAMN05443429_10654"/>
<keyword evidence="3" id="KW-1185">Reference proteome</keyword>
<dbReference type="PROSITE" id="PS51257">
    <property type="entry name" value="PROKAR_LIPOPROTEIN"/>
    <property type="match status" value="1"/>
</dbReference>
<dbReference type="EMBL" id="FQYI01000006">
    <property type="protein sequence ID" value="SHI91006.1"/>
    <property type="molecule type" value="Genomic_DNA"/>
</dbReference>
<evidence type="ECO:0000313" key="2">
    <source>
        <dbReference type="EMBL" id="SHI91006.1"/>
    </source>
</evidence>
<evidence type="ECO:0008006" key="4">
    <source>
        <dbReference type="Google" id="ProtNLM"/>
    </source>
</evidence>
<dbReference type="OrthoDB" id="1143169at2"/>
<feature type="region of interest" description="Disordered" evidence="1">
    <location>
        <begin position="278"/>
        <end position="298"/>
    </location>
</feature>
<dbReference type="RefSeq" id="WP_073179651.1">
    <property type="nucleotide sequence ID" value="NZ_FQYI01000006.1"/>
</dbReference>
<name>A0A1M6F035_9FLAO</name>
<organism evidence="2 3">
    <name type="scientific">Cruoricaptor ignavus</name>
    <dbReference type="NCBI Taxonomy" id="1118202"/>
    <lineage>
        <taxon>Bacteria</taxon>
        <taxon>Pseudomonadati</taxon>
        <taxon>Bacteroidota</taxon>
        <taxon>Flavobacteriia</taxon>
        <taxon>Flavobacteriales</taxon>
        <taxon>Weeksellaceae</taxon>
        <taxon>Cruoricaptor</taxon>
    </lineage>
</organism>
<evidence type="ECO:0000313" key="3">
    <source>
        <dbReference type="Proteomes" id="UP000184335"/>
    </source>
</evidence>
<proteinExistence type="predicted"/>
<dbReference type="Pfam" id="PF19777">
    <property type="entry name" value="DUF6263"/>
    <property type="match status" value="1"/>
</dbReference>
<protein>
    <recommendedName>
        <fullName evidence="4">Lipoprotein</fullName>
    </recommendedName>
</protein>
<accession>A0A1M6F035</accession>
<dbReference type="Proteomes" id="UP000184335">
    <property type="component" value="Unassembled WGS sequence"/>
</dbReference>